<dbReference type="InterPro" id="IPR047057">
    <property type="entry name" value="MerR_fam"/>
</dbReference>
<dbReference type="EMBL" id="JAVRFI010000012">
    <property type="protein sequence ID" value="MDT0451252.1"/>
    <property type="molecule type" value="Genomic_DNA"/>
</dbReference>
<evidence type="ECO:0000313" key="10">
    <source>
        <dbReference type="Proteomes" id="UP001180531"/>
    </source>
</evidence>
<evidence type="ECO:0000256" key="3">
    <source>
        <dbReference type="ARBA" id="ARBA00023004"/>
    </source>
</evidence>
<dbReference type="Pfam" id="PF00376">
    <property type="entry name" value="MerR"/>
    <property type="match status" value="1"/>
</dbReference>
<comment type="caution">
    <text evidence="9">The sequence shown here is derived from an EMBL/GenBank/DDBJ whole genome shotgun (WGS) entry which is preliminary data.</text>
</comment>
<protein>
    <submittedName>
        <fullName evidence="9">Redox-sensitive transcriptional activator SoxR</fullName>
    </submittedName>
</protein>
<evidence type="ECO:0000259" key="8">
    <source>
        <dbReference type="PROSITE" id="PS50937"/>
    </source>
</evidence>
<sequence length="154" mass="16936">MPQITKKVCELTVGQLSARSGAAVSALHFYETKGLISSRRTSGNQRRYDRDALRRVAFIRAAQRVGIPLATIREALAELPDGRTPNRADWARLSEAWRVELDNRIAQLGKLRDSLEDCIGCGCLSLDRCALSNPDDRFGGFGNGSILYGQRDAG</sequence>
<dbReference type="RefSeq" id="WP_311612558.1">
    <property type="nucleotide sequence ID" value="NZ_JAVRFI010000012.1"/>
</dbReference>
<dbReference type="InterPro" id="IPR015358">
    <property type="entry name" value="Tscrpt_reg_MerR_DNA-bd"/>
</dbReference>
<evidence type="ECO:0000256" key="4">
    <source>
        <dbReference type="ARBA" id="ARBA00023014"/>
    </source>
</evidence>
<organism evidence="9 10">
    <name type="scientific">Streptomyces hesseae</name>
    <dbReference type="NCBI Taxonomy" id="3075519"/>
    <lineage>
        <taxon>Bacteria</taxon>
        <taxon>Bacillati</taxon>
        <taxon>Actinomycetota</taxon>
        <taxon>Actinomycetes</taxon>
        <taxon>Kitasatosporales</taxon>
        <taxon>Streptomycetaceae</taxon>
        <taxon>Streptomyces</taxon>
    </lineage>
</organism>
<keyword evidence="5" id="KW-0805">Transcription regulation</keyword>
<dbReference type="Proteomes" id="UP001180531">
    <property type="component" value="Unassembled WGS sequence"/>
</dbReference>
<gene>
    <name evidence="9" type="primary">soxR</name>
    <name evidence="9" type="ORF">RM609_19485</name>
</gene>
<dbReference type="PANTHER" id="PTHR30204">
    <property type="entry name" value="REDOX-CYCLING DRUG-SENSING TRANSCRIPTIONAL ACTIVATOR SOXR"/>
    <property type="match status" value="1"/>
</dbReference>
<reference evidence="9" key="1">
    <citation type="submission" date="2024-05" db="EMBL/GenBank/DDBJ databases">
        <title>30 novel species of actinomycetes from the DSMZ collection.</title>
        <authorList>
            <person name="Nouioui I."/>
        </authorList>
    </citation>
    <scope>NUCLEOTIDE SEQUENCE</scope>
    <source>
        <strain evidence="9">DSM 40473</strain>
    </source>
</reference>
<accession>A0ABU2SQS6</accession>
<dbReference type="PROSITE" id="PS50937">
    <property type="entry name" value="HTH_MERR_2"/>
    <property type="match status" value="1"/>
</dbReference>
<dbReference type="InterPro" id="IPR009061">
    <property type="entry name" value="DNA-bd_dom_put_sf"/>
</dbReference>
<dbReference type="Pfam" id="PF09278">
    <property type="entry name" value="MerR-DNA-bind"/>
    <property type="match status" value="1"/>
</dbReference>
<evidence type="ECO:0000256" key="1">
    <source>
        <dbReference type="ARBA" id="ARBA00022714"/>
    </source>
</evidence>
<evidence type="ECO:0000256" key="5">
    <source>
        <dbReference type="ARBA" id="ARBA00023015"/>
    </source>
</evidence>
<dbReference type="SMART" id="SM00422">
    <property type="entry name" value="HTH_MERR"/>
    <property type="match status" value="1"/>
</dbReference>
<keyword evidence="10" id="KW-1185">Reference proteome</keyword>
<proteinExistence type="predicted"/>
<dbReference type="NCBIfam" id="TIGR01950">
    <property type="entry name" value="SoxR"/>
    <property type="match status" value="1"/>
</dbReference>
<dbReference type="InterPro" id="IPR000551">
    <property type="entry name" value="MerR-type_HTH_dom"/>
</dbReference>
<dbReference type="InterPro" id="IPR010211">
    <property type="entry name" value="Redox-sen_tscrpt-act_SoxR"/>
</dbReference>
<keyword evidence="6" id="KW-0238">DNA-binding</keyword>
<evidence type="ECO:0000256" key="7">
    <source>
        <dbReference type="ARBA" id="ARBA00023163"/>
    </source>
</evidence>
<name>A0ABU2SQS6_9ACTN</name>
<evidence type="ECO:0000256" key="2">
    <source>
        <dbReference type="ARBA" id="ARBA00022723"/>
    </source>
</evidence>
<dbReference type="PRINTS" id="PR00040">
    <property type="entry name" value="HTHMERR"/>
</dbReference>
<dbReference type="Gene3D" id="1.10.1660.10">
    <property type="match status" value="1"/>
</dbReference>
<dbReference type="PANTHER" id="PTHR30204:SF0">
    <property type="entry name" value="REDOX-SENSITIVE TRANSCRIPTIONAL ACTIVATOR SOXR"/>
    <property type="match status" value="1"/>
</dbReference>
<keyword evidence="4" id="KW-0411">Iron-sulfur</keyword>
<feature type="domain" description="HTH merR-type" evidence="8">
    <location>
        <begin position="10"/>
        <end position="78"/>
    </location>
</feature>
<dbReference type="SUPFAM" id="SSF46955">
    <property type="entry name" value="Putative DNA-binding domain"/>
    <property type="match status" value="1"/>
</dbReference>
<dbReference type="CDD" id="cd01110">
    <property type="entry name" value="HTH_SoxR"/>
    <property type="match status" value="1"/>
</dbReference>
<keyword evidence="3" id="KW-0408">Iron</keyword>
<keyword evidence="1" id="KW-0001">2Fe-2S</keyword>
<evidence type="ECO:0000313" key="9">
    <source>
        <dbReference type="EMBL" id="MDT0451252.1"/>
    </source>
</evidence>
<keyword evidence="2" id="KW-0479">Metal-binding</keyword>
<evidence type="ECO:0000256" key="6">
    <source>
        <dbReference type="ARBA" id="ARBA00023125"/>
    </source>
</evidence>
<keyword evidence="7" id="KW-0804">Transcription</keyword>